<dbReference type="EMBL" id="JBHUKY010000079">
    <property type="protein sequence ID" value="MFD2414082.1"/>
    <property type="molecule type" value="Genomic_DNA"/>
</dbReference>
<keyword evidence="3" id="KW-0067">ATP-binding</keyword>
<name>A0ABW5FK37_9BACL</name>
<evidence type="ECO:0000256" key="1">
    <source>
        <dbReference type="ARBA" id="ARBA00010871"/>
    </source>
</evidence>
<comment type="similarity">
    <text evidence="1">Belongs to the D-alanine--D-alanine ligase family.</text>
</comment>
<keyword evidence="6" id="KW-1185">Reference proteome</keyword>
<dbReference type="InterPro" id="IPR013815">
    <property type="entry name" value="ATP_grasp_subdomain_1"/>
</dbReference>
<accession>A0ABW5FK37</accession>
<evidence type="ECO:0000256" key="2">
    <source>
        <dbReference type="ARBA" id="ARBA00022598"/>
    </source>
</evidence>
<dbReference type="Gene3D" id="3.30.1490.20">
    <property type="entry name" value="ATP-grasp fold, A domain"/>
    <property type="match status" value="1"/>
</dbReference>
<dbReference type="SUPFAM" id="SSF56059">
    <property type="entry name" value="Glutathione synthetase ATP-binding domain-like"/>
    <property type="match status" value="1"/>
</dbReference>
<keyword evidence="3" id="KW-0547">Nucleotide-binding</keyword>
<keyword evidence="2" id="KW-0436">Ligase</keyword>
<dbReference type="PANTHER" id="PTHR23132">
    <property type="entry name" value="D-ALANINE--D-ALANINE LIGASE"/>
    <property type="match status" value="1"/>
</dbReference>
<reference evidence="6" key="1">
    <citation type="journal article" date="2019" name="Int. J. Syst. Evol. Microbiol.">
        <title>The Global Catalogue of Microorganisms (GCM) 10K type strain sequencing project: providing services to taxonomists for standard genome sequencing and annotation.</title>
        <authorList>
            <consortium name="The Broad Institute Genomics Platform"/>
            <consortium name="The Broad Institute Genome Sequencing Center for Infectious Disease"/>
            <person name="Wu L."/>
            <person name="Ma J."/>
        </authorList>
    </citation>
    <scope>NUCLEOTIDE SEQUENCE [LARGE SCALE GENOMIC DNA]</scope>
    <source>
        <strain evidence="6">CCM 8725</strain>
    </source>
</reference>
<evidence type="ECO:0000313" key="6">
    <source>
        <dbReference type="Proteomes" id="UP001597448"/>
    </source>
</evidence>
<gene>
    <name evidence="5" type="ORF">ACFSX3_29850</name>
</gene>
<dbReference type="Pfam" id="PF07478">
    <property type="entry name" value="Dala_Dala_lig_C"/>
    <property type="match status" value="1"/>
</dbReference>
<dbReference type="InterPro" id="IPR011761">
    <property type="entry name" value="ATP-grasp"/>
</dbReference>
<evidence type="ECO:0000256" key="3">
    <source>
        <dbReference type="PROSITE-ProRule" id="PRU00409"/>
    </source>
</evidence>
<evidence type="ECO:0000313" key="5">
    <source>
        <dbReference type="EMBL" id="MFD2414082.1"/>
    </source>
</evidence>
<dbReference type="PROSITE" id="PS50975">
    <property type="entry name" value="ATP_GRASP"/>
    <property type="match status" value="1"/>
</dbReference>
<protein>
    <submittedName>
        <fullName evidence="5">ATP-grasp domain-containing protein</fullName>
    </submittedName>
</protein>
<dbReference type="Proteomes" id="UP001597448">
    <property type="component" value="Unassembled WGS sequence"/>
</dbReference>
<dbReference type="PANTHER" id="PTHR23132:SF23">
    <property type="entry name" value="D-ALANINE--D-ALANINE LIGASE B"/>
    <property type="match status" value="1"/>
</dbReference>
<dbReference type="InterPro" id="IPR011095">
    <property type="entry name" value="Dala_Dala_lig_C"/>
</dbReference>
<dbReference type="Gene3D" id="3.30.470.20">
    <property type="entry name" value="ATP-grasp fold, B domain"/>
    <property type="match status" value="1"/>
</dbReference>
<feature type="domain" description="ATP-grasp" evidence="4">
    <location>
        <begin position="140"/>
        <end position="347"/>
    </location>
</feature>
<comment type="caution">
    <text evidence="5">The sequence shown here is derived from an EMBL/GenBank/DDBJ whole genome shotgun (WGS) entry which is preliminary data.</text>
</comment>
<evidence type="ECO:0000259" key="4">
    <source>
        <dbReference type="PROSITE" id="PS50975"/>
    </source>
</evidence>
<organism evidence="5 6">
    <name type="scientific">Paenibacillus rhizoplanae</name>
    <dbReference type="NCBI Taxonomy" id="1917181"/>
    <lineage>
        <taxon>Bacteria</taxon>
        <taxon>Bacillati</taxon>
        <taxon>Bacillota</taxon>
        <taxon>Bacilli</taxon>
        <taxon>Bacillales</taxon>
        <taxon>Paenibacillaceae</taxon>
        <taxon>Paenibacillus</taxon>
    </lineage>
</organism>
<dbReference type="RefSeq" id="WP_209994158.1">
    <property type="nucleotide sequence ID" value="NZ_JBHSVQ010000001.1"/>
</dbReference>
<proteinExistence type="inferred from homology"/>
<sequence length="352" mass="40183">MSDLISLIHELWLNSKQISKKYNVALITNTRSQTREINGQPVNYSLSNEFFSDEEYDEVFEGIKRTGFFVETFFNEPEFIMTVLREAYYKNKRLVYNLARNGEYVGKKSLIPSFCDLLHIPYTGADAFVISLSRAKYTYTKFLESHNILVPDSWVLSPTGWLDKRPPDGKKIIIKPLYESASIGLGSESIIEFNSKKALELHDLSYSSNKSLLIQEFIEGYECEVPLLISSTPFAFEPVGISINDKRLLNEAIITFDHSYNDSYDFYSLNEELPKSIIEKTKESAKIISNLVGLRNYGRIDFRINNNGIPYLMDIAASPYTTNHSSFSFAFAKLGFETKHIYSSIIALATNV</sequence>